<dbReference type="AlphaFoldDB" id="A0A4Y2UFP5"/>
<evidence type="ECO:0000313" key="2">
    <source>
        <dbReference type="Proteomes" id="UP000499080"/>
    </source>
</evidence>
<organism evidence="1 2">
    <name type="scientific">Araneus ventricosus</name>
    <name type="common">Orbweaver spider</name>
    <name type="synonym">Epeira ventricosa</name>
    <dbReference type="NCBI Taxonomy" id="182803"/>
    <lineage>
        <taxon>Eukaryota</taxon>
        <taxon>Metazoa</taxon>
        <taxon>Ecdysozoa</taxon>
        <taxon>Arthropoda</taxon>
        <taxon>Chelicerata</taxon>
        <taxon>Arachnida</taxon>
        <taxon>Araneae</taxon>
        <taxon>Araneomorphae</taxon>
        <taxon>Entelegynae</taxon>
        <taxon>Araneoidea</taxon>
        <taxon>Araneidae</taxon>
        <taxon>Araneus</taxon>
    </lineage>
</organism>
<gene>
    <name evidence="1" type="ORF">AVEN_121920_1</name>
</gene>
<comment type="caution">
    <text evidence="1">The sequence shown here is derived from an EMBL/GenBank/DDBJ whole genome shotgun (WGS) entry which is preliminary data.</text>
</comment>
<keyword evidence="2" id="KW-1185">Reference proteome</keyword>
<dbReference type="Proteomes" id="UP000499080">
    <property type="component" value="Unassembled WGS sequence"/>
</dbReference>
<sequence>MDGFGKNFGEKIIWTDLVKTLMQVYKSGEKIIWTDLVQTLMQAYKLYEINGCNNIFKSNFHSMGMNEAYAQRQRFDGKELYGEKGPLQYRSGFFTEKRENSLMLEAG</sequence>
<reference evidence="1 2" key="1">
    <citation type="journal article" date="2019" name="Sci. Rep.">
        <title>Orb-weaving spider Araneus ventricosus genome elucidates the spidroin gene catalogue.</title>
        <authorList>
            <person name="Kono N."/>
            <person name="Nakamura H."/>
            <person name="Ohtoshi R."/>
            <person name="Moran D.A.P."/>
            <person name="Shinohara A."/>
            <person name="Yoshida Y."/>
            <person name="Fujiwara M."/>
            <person name="Mori M."/>
            <person name="Tomita M."/>
            <person name="Arakawa K."/>
        </authorList>
    </citation>
    <scope>NUCLEOTIDE SEQUENCE [LARGE SCALE GENOMIC DNA]</scope>
</reference>
<name>A0A4Y2UFP5_ARAVE</name>
<evidence type="ECO:0000313" key="1">
    <source>
        <dbReference type="EMBL" id="GBO10400.1"/>
    </source>
</evidence>
<protein>
    <submittedName>
        <fullName evidence="1">Uncharacterized protein</fullName>
    </submittedName>
</protein>
<accession>A0A4Y2UFP5</accession>
<proteinExistence type="predicted"/>
<dbReference type="EMBL" id="BGPR01035524">
    <property type="protein sequence ID" value="GBO10400.1"/>
    <property type="molecule type" value="Genomic_DNA"/>
</dbReference>